<comment type="caution">
    <text evidence="2">The sequence shown here is derived from an EMBL/GenBank/DDBJ whole genome shotgun (WGS) entry which is preliminary data.</text>
</comment>
<proteinExistence type="predicted"/>
<protein>
    <submittedName>
        <fullName evidence="2">Uncharacterized protein</fullName>
    </submittedName>
</protein>
<reference evidence="2" key="1">
    <citation type="submission" date="2022-09" db="EMBL/GenBank/DDBJ databases">
        <title>The genome sequence of Tsuneonella sp. YG55.</title>
        <authorList>
            <person name="Liu Y."/>
        </authorList>
    </citation>
    <scope>NUCLEOTIDE SEQUENCE</scope>
    <source>
        <strain evidence="2">YG55</strain>
    </source>
</reference>
<feature type="region of interest" description="Disordered" evidence="1">
    <location>
        <begin position="27"/>
        <end position="52"/>
    </location>
</feature>
<dbReference type="EMBL" id="JAOAMV010000005">
    <property type="protein sequence ID" value="MCT2559513.1"/>
    <property type="molecule type" value="Genomic_DNA"/>
</dbReference>
<name>A0A9X2W2Q3_9SPHN</name>
<dbReference type="AlphaFoldDB" id="A0A9X2W2Q3"/>
<organism evidence="2 3">
    <name type="scientific">Tsuneonella litorea</name>
    <dbReference type="NCBI Taxonomy" id="2976475"/>
    <lineage>
        <taxon>Bacteria</taxon>
        <taxon>Pseudomonadati</taxon>
        <taxon>Pseudomonadota</taxon>
        <taxon>Alphaproteobacteria</taxon>
        <taxon>Sphingomonadales</taxon>
        <taxon>Erythrobacteraceae</taxon>
        <taxon>Tsuneonella</taxon>
    </lineage>
</organism>
<keyword evidence="3" id="KW-1185">Reference proteome</keyword>
<gene>
    <name evidence="2" type="ORF">N0B51_11040</name>
</gene>
<evidence type="ECO:0000256" key="1">
    <source>
        <dbReference type="SAM" id="MobiDB-lite"/>
    </source>
</evidence>
<dbReference type="RefSeq" id="WP_259962414.1">
    <property type="nucleotide sequence ID" value="NZ_JAOAMV010000005.1"/>
</dbReference>
<evidence type="ECO:0000313" key="3">
    <source>
        <dbReference type="Proteomes" id="UP001142648"/>
    </source>
</evidence>
<evidence type="ECO:0000313" key="2">
    <source>
        <dbReference type="EMBL" id="MCT2559513.1"/>
    </source>
</evidence>
<sequence length="127" mass="13603">MDLKSFVSETLTQIVTGVEDARNRLKEINPGARINPEWTTSENPDHRHASPTPVEFDVAVVVVDERGNTSGEKLSASAGILSVVTAKMSAEAQSGATGSQRNETVSRVKFSVNVAQPADLKHSPPSY</sequence>
<accession>A0A9X2W2Q3</accession>
<dbReference type="Proteomes" id="UP001142648">
    <property type="component" value="Unassembled WGS sequence"/>
</dbReference>